<feature type="transmembrane region" description="Helical" evidence="2">
    <location>
        <begin position="300"/>
        <end position="323"/>
    </location>
</feature>
<keyword evidence="2" id="KW-1133">Transmembrane helix</keyword>
<proteinExistence type="predicted"/>
<name>A0A1X9LNF6_9MICO</name>
<accession>A0A1X9LNF6</accession>
<evidence type="ECO:0000313" key="5">
    <source>
        <dbReference type="Proteomes" id="UP000192775"/>
    </source>
</evidence>
<sequence>MGDERPRLSPILPPGPQDGRMTTTRALAALDRRIRGLDAARGLALVGMLYAHAMPDGRTETVFDGRSSILFATIAGVSLGLMSGGERRLPPGRRGRVAVSITIRALLLIALGVGLALLDTPLAIILDTYGFLFLVMLPLLFLPWSVAALVGVLAVILGPLAVDALMRLHDDPSSTFGAATRDWAYFPYEWLAGHYPALVWIAYLVIGLLIARAGVRRTRTQIVLVAAGGATAILVYAGAAVLGDPVREHTNTTAEALAGGALAAAVIGLLVWLLDSAPAGMRTVLGWVTYPLRAAGSMPVTLYTAQVVAIALVIASGIAPAGFLAWQSVPLFVTLLLASLAFASLWHILFEQGPLEWIIARLSRQRPWRRERPTPTPAEPE</sequence>
<protein>
    <recommendedName>
        <fullName evidence="3">DUF418 domain-containing protein</fullName>
    </recommendedName>
</protein>
<feature type="transmembrane region" description="Helical" evidence="2">
    <location>
        <begin position="329"/>
        <end position="349"/>
    </location>
</feature>
<feature type="transmembrane region" description="Helical" evidence="2">
    <location>
        <begin position="97"/>
        <end position="118"/>
    </location>
</feature>
<dbReference type="STRING" id="1619308.B5808_05025"/>
<feature type="transmembrane region" description="Helical" evidence="2">
    <location>
        <begin position="222"/>
        <end position="242"/>
    </location>
</feature>
<keyword evidence="2" id="KW-0472">Membrane</keyword>
<feature type="domain" description="DUF418" evidence="3">
    <location>
        <begin position="217"/>
        <end position="361"/>
    </location>
</feature>
<dbReference type="InterPro" id="IPR007349">
    <property type="entry name" value="DUF418"/>
</dbReference>
<keyword evidence="2" id="KW-0812">Transmembrane</keyword>
<evidence type="ECO:0000313" key="4">
    <source>
        <dbReference type="EMBL" id="ARJ04659.1"/>
    </source>
</evidence>
<feature type="transmembrane region" description="Helical" evidence="2">
    <location>
        <begin position="149"/>
        <end position="168"/>
    </location>
</feature>
<evidence type="ECO:0000256" key="2">
    <source>
        <dbReference type="SAM" id="Phobius"/>
    </source>
</evidence>
<reference evidence="4 5" key="1">
    <citation type="submission" date="2017-04" db="EMBL/GenBank/DDBJ databases">
        <authorList>
            <person name="Afonso C.L."/>
            <person name="Miller P.J."/>
            <person name="Scott M.A."/>
            <person name="Spackman E."/>
            <person name="Goraichik I."/>
            <person name="Dimitrov K.M."/>
            <person name="Suarez D.L."/>
            <person name="Swayne D.E."/>
        </authorList>
    </citation>
    <scope>NUCLEOTIDE SEQUENCE [LARGE SCALE GENOMIC DNA]</scope>
    <source>
        <strain evidence="5">XA(T)</strain>
    </source>
</reference>
<keyword evidence="5" id="KW-1185">Reference proteome</keyword>
<gene>
    <name evidence="4" type="ORF">B5808_05025</name>
</gene>
<dbReference type="Pfam" id="PF04235">
    <property type="entry name" value="DUF418"/>
    <property type="match status" value="1"/>
</dbReference>
<dbReference type="KEGG" id="cphy:B5808_05025"/>
<dbReference type="AlphaFoldDB" id="A0A1X9LNF6"/>
<organism evidence="4 5">
    <name type="scientific">Cnuibacter physcomitrellae</name>
    <dbReference type="NCBI Taxonomy" id="1619308"/>
    <lineage>
        <taxon>Bacteria</taxon>
        <taxon>Bacillati</taxon>
        <taxon>Actinomycetota</taxon>
        <taxon>Actinomycetes</taxon>
        <taxon>Micrococcales</taxon>
        <taxon>Microbacteriaceae</taxon>
        <taxon>Cnuibacter</taxon>
    </lineage>
</organism>
<evidence type="ECO:0000259" key="3">
    <source>
        <dbReference type="Pfam" id="PF04235"/>
    </source>
</evidence>
<feature type="transmembrane region" description="Helical" evidence="2">
    <location>
        <begin position="124"/>
        <end position="142"/>
    </location>
</feature>
<dbReference type="Proteomes" id="UP000192775">
    <property type="component" value="Chromosome"/>
</dbReference>
<feature type="transmembrane region" description="Helical" evidence="2">
    <location>
        <begin position="188"/>
        <end position="210"/>
    </location>
</feature>
<evidence type="ECO:0000256" key="1">
    <source>
        <dbReference type="SAM" id="MobiDB-lite"/>
    </source>
</evidence>
<feature type="region of interest" description="Disordered" evidence="1">
    <location>
        <begin position="1"/>
        <end position="20"/>
    </location>
</feature>
<dbReference type="EMBL" id="CP020715">
    <property type="protein sequence ID" value="ARJ04659.1"/>
    <property type="molecule type" value="Genomic_DNA"/>
</dbReference>
<feature type="transmembrane region" description="Helical" evidence="2">
    <location>
        <begin position="254"/>
        <end position="274"/>
    </location>
</feature>